<protein>
    <submittedName>
        <fullName evidence="3">Serine/threonine protein phosphatase PrpC</fullName>
    </submittedName>
</protein>
<name>A0A1N7GE33_9ACTN</name>
<dbReference type="Proteomes" id="UP000186096">
    <property type="component" value="Unassembled WGS sequence"/>
</dbReference>
<gene>
    <name evidence="3" type="ORF">SAMN05421833_12829</name>
</gene>
<dbReference type="EMBL" id="FTNI01000028">
    <property type="protein sequence ID" value="SIS10829.1"/>
    <property type="molecule type" value="Genomic_DNA"/>
</dbReference>
<sequence length="291" mass="31781">MEQVQEHEAPSMTETAHGFPQPLVIGREPRVISQPGPLPAVRRPDTEIDGAALPGLEVRAASIRGDAHRYYGTVRQDAMGLWHDGDRTLLACVADGLGSKEGSHVGAATACEVAQAYLSTLPIAPDHVTDARDFVDGIAGEIRNRADERGMPPEELSTTFLAARVQEMPEASVHRAVLVRVGDCMAWHLHRGVWTPCFGEDDADTGVSTSATHALPQDIEHAEVGYADLYPGDMLLLCTDGLAKPMRGPQVSSQLASWWSRPPSLPEFFWQMSFRAKTHDDDRTAVCIWRV</sequence>
<dbReference type="Pfam" id="PF13672">
    <property type="entry name" value="PP2C_2"/>
    <property type="match status" value="1"/>
</dbReference>
<accession>A0A1N7GE33</accession>
<dbReference type="STRING" id="58117.SAMN05421833_12829"/>
<dbReference type="InterPro" id="IPR001932">
    <property type="entry name" value="PPM-type_phosphatase-like_dom"/>
</dbReference>
<keyword evidence="4" id="KW-1185">Reference proteome</keyword>
<dbReference type="Gene3D" id="3.60.40.10">
    <property type="entry name" value="PPM-type phosphatase domain"/>
    <property type="match status" value="1"/>
</dbReference>
<evidence type="ECO:0000259" key="2">
    <source>
        <dbReference type="Pfam" id="PF13672"/>
    </source>
</evidence>
<feature type="domain" description="PPM-type phosphatase" evidence="2">
    <location>
        <begin position="64"/>
        <end position="258"/>
    </location>
</feature>
<dbReference type="InterPro" id="IPR036457">
    <property type="entry name" value="PPM-type-like_dom_sf"/>
</dbReference>
<dbReference type="RefSeq" id="WP_076440390.1">
    <property type="nucleotide sequence ID" value="NZ_FTNI01000028.1"/>
</dbReference>
<dbReference type="SUPFAM" id="SSF81606">
    <property type="entry name" value="PP2C-like"/>
    <property type="match status" value="1"/>
</dbReference>
<evidence type="ECO:0000256" key="1">
    <source>
        <dbReference type="SAM" id="MobiDB-lite"/>
    </source>
</evidence>
<feature type="region of interest" description="Disordered" evidence="1">
    <location>
        <begin position="1"/>
        <end position="22"/>
    </location>
</feature>
<proteinExistence type="predicted"/>
<reference evidence="4" key="1">
    <citation type="submission" date="2017-01" db="EMBL/GenBank/DDBJ databases">
        <authorList>
            <person name="Varghese N."/>
            <person name="Submissions S."/>
        </authorList>
    </citation>
    <scope>NUCLEOTIDE SEQUENCE [LARGE SCALE GENOMIC DNA]</scope>
    <source>
        <strain evidence="4">ATCC 12950</strain>
    </source>
</reference>
<dbReference type="OrthoDB" id="491589at2"/>
<evidence type="ECO:0000313" key="4">
    <source>
        <dbReference type="Proteomes" id="UP000186096"/>
    </source>
</evidence>
<dbReference type="AlphaFoldDB" id="A0A1N7GE33"/>
<evidence type="ECO:0000313" key="3">
    <source>
        <dbReference type="EMBL" id="SIS10829.1"/>
    </source>
</evidence>
<organism evidence="3 4">
    <name type="scientific">Microbispora rosea</name>
    <dbReference type="NCBI Taxonomy" id="58117"/>
    <lineage>
        <taxon>Bacteria</taxon>
        <taxon>Bacillati</taxon>
        <taxon>Actinomycetota</taxon>
        <taxon>Actinomycetes</taxon>
        <taxon>Streptosporangiales</taxon>
        <taxon>Streptosporangiaceae</taxon>
        <taxon>Microbispora</taxon>
    </lineage>
</organism>